<evidence type="ECO:0000256" key="2">
    <source>
        <dbReference type="ARBA" id="ARBA00022741"/>
    </source>
</evidence>
<reference evidence="6" key="1">
    <citation type="submission" date="2025-08" db="UniProtKB">
        <authorList>
            <consortium name="RefSeq"/>
        </authorList>
    </citation>
    <scope>IDENTIFICATION</scope>
</reference>
<evidence type="ECO:0000256" key="1">
    <source>
        <dbReference type="ARBA" id="ARBA00008535"/>
    </source>
</evidence>
<dbReference type="InterPro" id="IPR045058">
    <property type="entry name" value="GIMA/IAN/Toc"/>
</dbReference>
<feature type="domain" description="AIG1-type G" evidence="4">
    <location>
        <begin position="32"/>
        <end position="248"/>
    </location>
</feature>
<dbReference type="GO" id="GO:0005525">
    <property type="term" value="F:GTP binding"/>
    <property type="evidence" value="ECO:0007669"/>
    <property type="project" value="UniProtKB-KW"/>
</dbReference>
<dbReference type="PANTHER" id="PTHR10903">
    <property type="entry name" value="GTPASE, IMAP FAMILY MEMBER-RELATED"/>
    <property type="match status" value="1"/>
</dbReference>
<dbReference type="InterPro" id="IPR006703">
    <property type="entry name" value="G_AIG1"/>
</dbReference>
<gene>
    <name evidence="6" type="primary">LOC122128920</name>
</gene>
<dbReference type="AlphaFoldDB" id="A0A8M1K7U5"/>
<evidence type="ECO:0000313" key="6">
    <source>
        <dbReference type="RefSeq" id="XP_042559912.1"/>
    </source>
</evidence>
<comment type="similarity">
    <text evidence="1">Belongs to the TRAFAC class TrmE-Era-EngA-EngB-Septin-like GTPase superfamily. AIG1/Toc34/Toc159-like paraseptin GTPase family. IAN subfamily.</text>
</comment>
<protein>
    <submittedName>
        <fullName evidence="6">GTPase IMAP family member 8-like</fullName>
    </submittedName>
</protein>
<keyword evidence="2" id="KW-0547">Nucleotide-binding</keyword>
<organism evidence="5 6">
    <name type="scientific">Clupea harengus</name>
    <name type="common">Atlantic herring</name>
    <dbReference type="NCBI Taxonomy" id="7950"/>
    <lineage>
        <taxon>Eukaryota</taxon>
        <taxon>Metazoa</taxon>
        <taxon>Chordata</taxon>
        <taxon>Craniata</taxon>
        <taxon>Vertebrata</taxon>
        <taxon>Euteleostomi</taxon>
        <taxon>Actinopterygii</taxon>
        <taxon>Neopterygii</taxon>
        <taxon>Teleostei</taxon>
        <taxon>Clupei</taxon>
        <taxon>Clupeiformes</taxon>
        <taxon>Clupeoidei</taxon>
        <taxon>Clupeidae</taxon>
        <taxon>Clupea</taxon>
    </lineage>
</organism>
<dbReference type="FunFam" id="3.40.50.300:FF:000366">
    <property type="entry name" value="GTPase, IMAP family member 2"/>
    <property type="match status" value="1"/>
</dbReference>
<dbReference type="PANTHER" id="PTHR10903:SF188">
    <property type="entry name" value="GTPASE IMAP FAMILY MEMBER 2-LIKE-RELATED"/>
    <property type="match status" value="1"/>
</dbReference>
<sequence length="248" mass="27466">MNDKHILDLMAATFSGPHLFLVVLDKGGQHKSPQLNLVLLGESGSGKSASGNTILGGTAFPSEPSSMPVTTECGEQTMSIFGTVVKVIDTPDLFDEDLQVQSRHVRGCKQLCEGGRCVYLLVIQIGRFTEGERDILKRLEKVDTRVRERTIILFTRGDDLTSHIDDYVRNTNPHLQQLIKKCGGRFQVFKNTTQQHDEKGGFGWALSHVKSIIGASNQTEVEKQVKELMGKIADLVKETDRVKVFPGM</sequence>
<evidence type="ECO:0000256" key="3">
    <source>
        <dbReference type="ARBA" id="ARBA00023134"/>
    </source>
</evidence>
<dbReference type="Pfam" id="PF04548">
    <property type="entry name" value="AIG1"/>
    <property type="match status" value="1"/>
</dbReference>
<keyword evidence="5" id="KW-1185">Reference proteome</keyword>
<dbReference type="KEGG" id="char:122128920"/>
<evidence type="ECO:0000313" key="5">
    <source>
        <dbReference type="Proteomes" id="UP000515152"/>
    </source>
</evidence>
<proteinExistence type="inferred from homology"/>
<dbReference type="GeneID" id="122128920"/>
<dbReference type="OrthoDB" id="8954335at2759"/>
<dbReference type="PROSITE" id="PS51720">
    <property type="entry name" value="G_AIG1"/>
    <property type="match status" value="1"/>
</dbReference>
<keyword evidence="3" id="KW-0342">GTP-binding</keyword>
<evidence type="ECO:0000259" key="4">
    <source>
        <dbReference type="PROSITE" id="PS51720"/>
    </source>
</evidence>
<name>A0A8M1K7U5_CLUHA</name>
<dbReference type="RefSeq" id="XP_042559912.1">
    <property type="nucleotide sequence ID" value="XM_042703978.1"/>
</dbReference>
<dbReference type="Proteomes" id="UP000515152">
    <property type="component" value="Unplaced"/>
</dbReference>
<accession>A0A8M1K7U5</accession>